<feature type="transmembrane region" description="Helical" evidence="6">
    <location>
        <begin position="40"/>
        <end position="65"/>
    </location>
</feature>
<protein>
    <recommendedName>
        <fullName evidence="9">Lysine transporter LysE</fullName>
    </recommendedName>
</protein>
<name>A0A0J6T6U6_9HYPH</name>
<keyword evidence="8" id="KW-1185">Reference proteome</keyword>
<proteinExistence type="predicted"/>
<evidence type="ECO:0000256" key="2">
    <source>
        <dbReference type="ARBA" id="ARBA00022475"/>
    </source>
</evidence>
<evidence type="ECO:0000256" key="3">
    <source>
        <dbReference type="ARBA" id="ARBA00022692"/>
    </source>
</evidence>
<keyword evidence="3 6" id="KW-0812">Transmembrane</keyword>
<dbReference type="GO" id="GO:0033228">
    <property type="term" value="P:cysteine export across plasma membrane"/>
    <property type="evidence" value="ECO:0007669"/>
    <property type="project" value="TreeGrafter"/>
</dbReference>
<dbReference type="GO" id="GO:0005886">
    <property type="term" value="C:plasma membrane"/>
    <property type="evidence" value="ECO:0007669"/>
    <property type="project" value="UniProtKB-SubCell"/>
</dbReference>
<feature type="transmembrane region" description="Helical" evidence="6">
    <location>
        <begin position="173"/>
        <end position="191"/>
    </location>
</feature>
<evidence type="ECO:0000256" key="1">
    <source>
        <dbReference type="ARBA" id="ARBA00004651"/>
    </source>
</evidence>
<comment type="caution">
    <text evidence="7">The sequence shown here is derived from an EMBL/GenBank/DDBJ whole genome shotgun (WGS) entry which is preliminary data.</text>
</comment>
<evidence type="ECO:0000313" key="8">
    <source>
        <dbReference type="Proteomes" id="UP000036449"/>
    </source>
</evidence>
<dbReference type="InterPro" id="IPR001123">
    <property type="entry name" value="LeuE-type"/>
</dbReference>
<gene>
    <name evidence="7" type="ORF">VQ03_13035</name>
</gene>
<keyword evidence="2" id="KW-1003">Cell membrane</keyword>
<evidence type="ECO:0000256" key="6">
    <source>
        <dbReference type="SAM" id="Phobius"/>
    </source>
</evidence>
<organism evidence="7 8">
    <name type="scientific">Methylobacterium tarhaniae</name>
    <dbReference type="NCBI Taxonomy" id="1187852"/>
    <lineage>
        <taxon>Bacteria</taxon>
        <taxon>Pseudomonadati</taxon>
        <taxon>Pseudomonadota</taxon>
        <taxon>Alphaproteobacteria</taxon>
        <taxon>Hyphomicrobiales</taxon>
        <taxon>Methylobacteriaceae</taxon>
        <taxon>Methylobacterium</taxon>
    </lineage>
</organism>
<evidence type="ECO:0008006" key="9">
    <source>
        <dbReference type="Google" id="ProtNLM"/>
    </source>
</evidence>
<feature type="transmembrane region" description="Helical" evidence="6">
    <location>
        <begin position="141"/>
        <end position="161"/>
    </location>
</feature>
<dbReference type="PATRIC" id="fig|1187852.3.peg.6613"/>
<comment type="subcellular location">
    <subcellularLocation>
        <location evidence="1">Cell membrane</location>
        <topology evidence="1">Multi-pass membrane protein</topology>
    </subcellularLocation>
</comment>
<sequence>MESLMAMSVFALVASATPGPVNIVGALCGARFGPARALPFVTGATLCFTALLLVFGAGVQIGAAWMSALTKPMTLAGGGYLLWLAWRLARAGEPVRGEAAASVPGFWSGFVIQGLNPKAWIAAVSALTTFVLPLPDPGKALVVFAALFTGICWLSLAAWACGGAGIGLRSFAGFNRAMAALLVASVAWMLWSVASA</sequence>
<keyword evidence="5 6" id="KW-0472">Membrane</keyword>
<accession>A0A0J6T6U6</accession>
<evidence type="ECO:0000256" key="4">
    <source>
        <dbReference type="ARBA" id="ARBA00022989"/>
    </source>
</evidence>
<dbReference type="GO" id="GO:0015171">
    <property type="term" value="F:amino acid transmembrane transporter activity"/>
    <property type="evidence" value="ECO:0007669"/>
    <property type="project" value="TreeGrafter"/>
</dbReference>
<dbReference type="AlphaFoldDB" id="A0A0J6T6U6"/>
<dbReference type="PANTHER" id="PTHR30086:SF20">
    <property type="entry name" value="ARGININE EXPORTER PROTEIN ARGO-RELATED"/>
    <property type="match status" value="1"/>
</dbReference>
<evidence type="ECO:0000313" key="7">
    <source>
        <dbReference type="EMBL" id="KMO41268.1"/>
    </source>
</evidence>
<dbReference type="PANTHER" id="PTHR30086">
    <property type="entry name" value="ARGININE EXPORTER PROTEIN ARGO"/>
    <property type="match status" value="1"/>
</dbReference>
<dbReference type="EMBL" id="LABZ01000084">
    <property type="protein sequence ID" value="KMO41268.1"/>
    <property type="molecule type" value="Genomic_DNA"/>
</dbReference>
<dbReference type="Pfam" id="PF01810">
    <property type="entry name" value="LysE"/>
    <property type="match status" value="1"/>
</dbReference>
<reference evidence="7 8" key="1">
    <citation type="submission" date="2015-03" db="EMBL/GenBank/DDBJ databases">
        <title>Genome sequencing of Methylobacterium tarhaniae DSM 25844.</title>
        <authorList>
            <person name="Chaudhry V."/>
            <person name="Patil P.B."/>
        </authorList>
    </citation>
    <scope>NUCLEOTIDE SEQUENCE [LARGE SCALE GENOMIC DNA]</scope>
    <source>
        <strain evidence="7 8">DSM 25844</strain>
    </source>
</reference>
<dbReference type="Proteomes" id="UP000036449">
    <property type="component" value="Unassembled WGS sequence"/>
</dbReference>
<evidence type="ECO:0000256" key="5">
    <source>
        <dbReference type="ARBA" id="ARBA00023136"/>
    </source>
</evidence>
<keyword evidence="4 6" id="KW-1133">Transmembrane helix</keyword>